<name>A0A369W7A7_9HYPH</name>
<evidence type="ECO:0000256" key="5">
    <source>
        <dbReference type="ARBA" id="ARBA00022989"/>
    </source>
</evidence>
<dbReference type="Proteomes" id="UP000253759">
    <property type="component" value="Unassembled WGS sequence"/>
</dbReference>
<dbReference type="InterPro" id="IPR006685">
    <property type="entry name" value="MscS_channel_2nd"/>
</dbReference>
<evidence type="ECO:0000256" key="6">
    <source>
        <dbReference type="ARBA" id="ARBA00023136"/>
    </source>
</evidence>
<comment type="function">
    <text evidence="7">Mechanosensitive channel that participates in the regulation of osmotic pressure changes within the cell, opening in response to stretch forces in the membrane lipid bilayer, without the need for other proteins. Contributes to normal resistance to hypoosmotic shock. Forms an ion channel of 1.0 nanosiemens conductance with a slight preference for anions.</text>
</comment>
<evidence type="ECO:0000313" key="12">
    <source>
        <dbReference type="Proteomes" id="UP000253759"/>
    </source>
</evidence>
<comment type="subcellular location">
    <subcellularLocation>
        <location evidence="7">Cell inner membrane</location>
        <topology evidence="7">Multi-pass membrane protein</topology>
    </subcellularLocation>
    <subcellularLocation>
        <location evidence="1">Cell membrane</location>
        <topology evidence="1">Multi-pass membrane protein</topology>
    </subcellularLocation>
</comment>
<evidence type="ECO:0000259" key="10">
    <source>
        <dbReference type="Pfam" id="PF21088"/>
    </source>
</evidence>
<evidence type="ECO:0000259" key="9">
    <source>
        <dbReference type="Pfam" id="PF21082"/>
    </source>
</evidence>
<organism evidence="11 12">
    <name type="scientific">Pelagibacterium lacus</name>
    <dbReference type="NCBI Taxonomy" id="2282655"/>
    <lineage>
        <taxon>Bacteria</taxon>
        <taxon>Pseudomonadati</taxon>
        <taxon>Pseudomonadota</taxon>
        <taxon>Alphaproteobacteria</taxon>
        <taxon>Hyphomicrobiales</taxon>
        <taxon>Devosiaceae</taxon>
        <taxon>Pelagibacterium</taxon>
    </lineage>
</organism>
<dbReference type="InterPro" id="IPR023408">
    <property type="entry name" value="MscS_beta-dom_sf"/>
</dbReference>
<dbReference type="PANTHER" id="PTHR30221:SF1">
    <property type="entry name" value="SMALL-CONDUCTANCE MECHANOSENSITIVE CHANNEL"/>
    <property type="match status" value="1"/>
</dbReference>
<feature type="transmembrane region" description="Helical" evidence="7">
    <location>
        <begin position="93"/>
        <end position="123"/>
    </location>
</feature>
<dbReference type="Pfam" id="PF21082">
    <property type="entry name" value="MS_channel_3rd"/>
    <property type="match status" value="1"/>
</dbReference>
<feature type="transmembrane region" description="Helical" evidence="7">
    <location>
        <begin position="17"/>
        <end position="43"/>
    </location>
</feature>
<gene>
    <name evidence="11" type="ORF">DVH29_13875</name>
</gene>
<dbReference type="InterPro" id="IPR010920">
    <property type="entry name" value="LSM_dom_sf"/>
</dbReference>
<feature type="transmembrane region" description="Helical" evidence="7">
    <location>
        <begin position="64"/>
        <end position="87"/>
    </location>
</feature>
<reference evidence="12" key="1">
    <citation type="submission" date="2018-07" db="EMBL/GenBank/DDBJ databases">
        <authorList>
            <person name="Liu B.-T."/>
            <person name="Du Z."/>
        </authorList>
    </citation>
    <scope>NUCLEOTIDE SEQUENCE [LARGE SCALE GENOMIC DNA]</scope>
    <source>
        <strain evidence="12">XYN52</strain>
    </source>
</reference>
<comment type="caution">
    <text evidence="11">The sequence shown here is derived from an EMBL/GenBank/DDBJ whole genome shotgun (WGS) entry which is preliminary data.</text>
</comment>
<dbReference type="AlphaFoldDB" id="A0A369W7A7"/>
<dbReference type="Pfam" id="PF05552">
    <property type="entry name" value="MS_channel_1st_1"/>
    <property type="match status" value="1"/>
</dbReference>
<evidence type="ECO:0000313" key="11">
    <source>
        <dbReference type="EMBL" id="RDE07951.1"/>
    </source>
</evidence>
<evidence type="ECO:0000256" key="1">
    <source>
        <dbReference type="ARBA" id="ARBA00004651"/>
    </source>
</evidence>
<dbReference type="OrthoDB" id="9814206at2"/>
<dbReference type="InterPro" id="IPR049142">
    <property type="entry name" value="MS_channel_1st"/>
</dbReference>
<dbReference type="InterPro" id="IPR011066">
    <property type="entry name" value="MscS_channel_C_sf"/>
</dbReference>
<evidence type="ECO:0000259" key="8">
    <source>
        <dbReference type="Pfam" id="PF00924"/>
    </source>
</evidence>
<keyword evidence="12" id="KW-1185">Reference proteome</keyword>
<evidence type="ECO:0000256" key="3">
    <source>
        <dbReference type="ARBA" id="ARBA00022475"/>
    </source>
</evidence>
<dbReference type="SUPFAM" id="SSF50182">
    <property type="entry name" value="Sm-like ribonucleoproteins"/>
    <property type="match status" value="1"/>
</dbReference>
<keyword evidence="7" id="KW-0407">Ion channel</keyword>
<dbReference type="GO" id="GO:0008381">
    <property type="term" value="F:mechanosensitive monoatomic ion channel activity"/>
    <property type="evidence" value="ECO:0007669"/>
    <property type="project" value="InterPro"/>
</dbReference>
<evidence type="ECO:0000256" key="4">
    <source>
        <dbReference type="ARBA" id="ARBA00022692"/>
    </source>
</evidence>
<dbReference type="PANTHER" id="PTHR30221">
    <property type="entry name" value="SMALL-CONDUCTANCE MECHANOSENSITIVE CHANNEL"/>
    <property type="match status" value="1"/>
</dbReference>
<dbReference type="Pfam" id="PF21088">
    <property type="entry name" value="MS_channel_1st"/>
    <property type="match status" value="1"/>
</dbReference>
<keyword evidence="7" id="KW-0406">Ion transport</keyword>
<dbReference type="InterPro" id="IPR011014">
    <property type="entry name" value="MscS_channel_TM-2"/>
</dbReference>
<comment type="subunit">
    <text evidence="7">Homoheptamer.</text>
</comment>
<evidence type="ECO:0000256" key="7">
    <source>
        <dbReference type="RuleBase" id="RU369025"/>
    </source>
</evidence>
<dbReference type="InterPro" id="IPR049278">
    <property type="entry name" value="MS_channel_C"/>
</dbReference>
<evidence type="ECO:0000256" key="2">
    <source>
        <dbReference type="ARBA" id="ARBA00008017"/>
    </source>
</evidence>
<dbReference type="GO" id="GO:0005886">
    <property type="term" value="C:plasma membrane"/>
    <property type="evidence" value="ECO:0007669"/>
    <property type="project" value="UniProtKB-SubCell"/>
</dbReference>
<comment type="caution">
    <text evidence="7">Lacks conserved residue(s) required for the propagation of feature annotation.</text>
</comment>
<feature type="domain" description="Mechanosensitive ion channel MscS C-terminal" evidence="9">
    <location>
        <begin position="184"/>
        <end position="266"/>
    </location>
</feature>
<protein>
    <recommendedName>
        <fullName evidence="7">Small-conductance mechanosensitive channel</fullName>
    </recommendedName>
</protein>
<keyword evidence="4 7" id="KW-0812">Transmembrane</keyword>
<dbReference type="Pfam" id="PF00924">
    <property type="entry name" value="MS_channel_2nd"/>
    <property type="match status" value="1"/>
</dbReference>
<dbReference type="EMBL" id="QQNH01000027">
    <property type="protein sequence ID" value="RDE07951.1"/>
    <property type="molecule type" value="Genomic_DNA"/>
</dbReference>
<dbReference type="SUPFAM" id="SSF82861">
    <property type="entry name" value="Mechanosensitive channel protein MscS (YggB), transmembrane region"/>
    <property type="match status" value="1"/>
</dbReference>
<keyword evidence="7" id="KW-0997">Cell inner membrane</keyword>
<comment type="similarity">
    <text evidence="2 7">Belongs to the MscS (TC 1.A.23) family.</text>
</comment>
<dbReference type="InterPro" id="IPR045275">
    <property type="entry name" value="MscS_archaea/bacteria_type"/>
</dbReference>
<dbReference type="SUPFAM" id="SSF82689">
    <property type="entry name" value="Mechanosensitive channel protein MscS (YggB), C-terminal domain"/>
    <property type="match status" value="1"/>
</dbReference>
<dbReference type="Gene3D" id="1.10.287.1260">
    <property type="match status" value="1"/>
</dbReference>
<keyword evidence="3" id="KW-1003">Cell membrane</keyword>
<proteinExistence type="inferred from homology"/>
<dbReference type="Gene3D" id="3.30.70.100">
    <property type="match status" value="1"/>
</dbReference>
<dbReference type="RefSeq" id="WP_114646791.1">
    <property type="nucleotide sequence ID" value="NZ_QQNH01000027.1"/>
</dbReference>
<keyword evidence="6 7" id="KW-0472">Membrane</keyword>
<accession>A0A369W7A7</accession>
<keyword evidence="5 7" id="KW-1133">Transmembrane helix</keyword>
<feature type="domain" description="Mechanosensitive ion channel transmembrane helices 2/3" evidence="10">
    <location>
        <begin position="69"/>
        <end position="108"/>
    </location>
</feature>
<sequence length="287" mass="30674">MQISFGDINGITDALTAWLYLFVPQALAAILILVFGLTAANFLSKGFVRMLGASTRIDLSIRQVLGSALRYGLIVIVLVAALSQLGVPSASLLAVLGASGLAIGLALQGTLTNISAGVMLLWLRPFRVGDYIVVANQGIAGTVREMGLFNCVLQTRDGVRLFAPNAQVWNFSIANFRSNKRRLVEAQVVVPADTAPGPILEALKKAVEGTQATSTNTAVDAYVEGVSGDGYSIVVRHWVPQAKLWQAVRSLYDVLDAGLKNEGIELSAPLRMTRRFPEPGTESSYAE</sequence>
<dbReference type="InterPro" id="IPR008910">
    <property type="entry name" value="MSC_TM_helix"/>
</dbReference>
<feature type="domain" description="Mechanosensitive ion channel MscS" evidence="8">
    <location>
        <begin position="110"/>
        <end position="177"/>
    </location>
</feature>
<keyword evidence="7" id="KW-0813">Transport</keyword>
<dbReference type="Gene3D" id="2.30.30.60">
    <property type="match status" value="1"/>
</dbReference>